<dbReference type="CDD" id="cd00761">
    <property type="entry name" value="Glyco_tranf_GTA_type"/>
    <property type="match status" value="1"/>
</dbReference>
<dbReference type="Pfam" id="PF00535">
    <property type="entry name" value="Glycos_transf_2"/>
    <property type="match status" value="1"/>
</dbReference>
<keyword evidence="3" id="KW-1185">Reference proteome</keyword>
<dbReference type="Proteomes" id="UP000247832">
    <property type="component" value="Unassembled WGS sequence"/>
</dbReference>
<accession>A0A2V5LH05</accession>
<comment type="caution">
    <text evidence="2">The sequence shown here is derived from an EMBL/GenBank/DDBJ whole genome shotgun (WGS) entry which is preliminary data.</text>
</comment>
<dbReference type="OrthoDB" id="3171021at2"/>
<evidence type="ECO:0000313" key="3">
    <source>
        <dbReference type="Proteomes" id="UP000247832"/>
    </source>
</evidence>
<dbReference type="InterPro" id="IPR001173">
    <property type="entry name" value="Glyco_trans_2-like"/>
</dbReference>
<reference evidence="2 3" key="1">
    <citation type="submission" date="2018-05" db="EMBL/GenBank/DDBJ databases">
        <title>Genetic diversity of glacier-inhabiting Cryobacterium bacteria in China and description of Cryobacterium mengkeensis sp. nov. and Arthrobacter glacialis sp. nov.</title>
        <authorList>
            <person name="Liu Q."/>
            <person name="Xin Y.-H."/>
        </authorList>
    </citation>
    <scope>NUCLEOTIDE SEQUENCE [LARGE SCALE GENOMIC DNA]</scope>
    <source>
        <strain evidence="2 3">LI2</strain>
    </source>
</reference>
<dbReference type="Gene3D" id="3.90.550.10">
    <property type="entry name" value="Spore Coat Polysaccharide Biosynthesis Protein SpsA, Chain A"/>
    <property type="match status" value="1"/>
</dbReference>
<evidence type="ECO:0000313" key="2">
    <source>
        <dbReference type="EMBL" id="PYI69243.1"/>
    </source>
</evidence>
<proteinExistence type="predicted"/>
<evidence type="ECO:0000259" key="1">
    <source>
        <dbReference type="Pfam" id="PF00535"/>
    </source>
</evidence>
<gene>
    <name evidence="2" type="ORF">CVV68_02205</name>
</gene>
<organism evidence="2 3">
    <name type="scientific">Arthrobacter livingstonensis</name>
    <dbReference type="NCBI Taxonomy" id="670078"/>
    <lineage>
        <taxon>Bacteria</taxon>
        <taxon>Bacillati</taxon>
        <taxon>Actinomycetota</taxon>
        <taxon>Actinomycetes</taxon>
        <taxon>Micrococcales</taxon>
        <taxon>Micrococcaceae</taxon>
        <taxon>Arthrobacter</taxon>
    </lineage>
</organism>
<dbReference type="SUPFAM" id="SSF53448">
    <property type="entry name" value="Nucleotide-diphospho-sugar transferases"/>
    <property type="match status" value="1"/>
</dbReference>
<dbReference type="AlphaFoldDB" id="A0A2V5LH05"/>
<dbReference type="RefSeq" id="WP_110499385.1">
    <property type="nucleotide sequence ID" value="NZ_QJVD01000002.1"/>
</dbReference>
<dbReference type="EMBL" id="QJVD01000002">
    <property type="protein sequence ID" value="PYI69243.1"/>
    <property type="molecule type" value="Genomic_DNA"/>
</dbReference>
<name>A0A2V5LH05_9MICC</name>
<feature type="domain" description="Glycosyltransferase 2-like" evidence="1">
    <location>
        <begin position="7"/>
        <end position="172"/>
    </location>
</feature>
<protein>
    <recommendedName>
        <fullName evidence="1">Glycosyltransferase 2-like domain-containing protein</fullName>
    </recommendedName>
</protein>
<sequence>MSQSIEVVIPVHDPARPLERGIHSVLAQRAELAELGVDLRVTVVCHNIPVDDIKDSVTSALSTDDAVTWLGHRDGIKSPAGPRNAALDQSSATFLSFLDSDDYLEAGSLAAWWKAAESHGAAAVIAPLRTPEGSILRSPRIRPSKPAVLDPVRDGLAYRSVPYGLLRRESLKTCGFRYEEGILIGEDLEAALKLWFRGGPTVYPYAAPAYHQTDASGPARVTSAVRPLADEFRWLDALVQSSWLLQATLAERRTIALKLLRVHGIGALIRRGSMAGSVQAPVWSAADQTAWTKARGQFLELAGGALPALSRRDAALSRAAAAASGESALRDAVVLHSRSGRLGELLTDNPLSLLAADSVLRHYVNERRRTKSGVFALR</sequence>
<dbReference type="InterPro" id="IPR029044">
    <property type="entry name" value="Nucleotide-diphossugar_trans"/>
</dbReference>